<dbReference type="EMBL" id="MK629528">
    <property type="protein sequence ID" value="QBZ71544.1"/>
    <property type="molecule type" value="Genomic_DNA"/>
</dbReference>
<dbReference type="GeneID" id="55013122"/>
<accession>A0A4D6DYY3</accession>
<evidence type="ECO:0000313" key="3">
    <source>
        <dbReference type="Proteomes" id="UP000297092"/>
    </source>
</evidence>
<proteinExistence type="predicted"/>
<feature type="compositionally biased region" description="Pro residues" evidence="1">
    <location>
        <begin position="81"/>
        <end position="91"/>
    </location>
</feature>
<feature type="compositionally biased region" description="Low complexity" evidence="1">
    <location>
        <begin position="154"/>
        <end position="182"/>
    </location>
</feature>
<reference evidence="3" key="1">
    <citation type="submission" date="2019-03" db="EMBL/GenBank/DDBJ databases">
        <authorList>
            <person name="Olsen N.S."/>
            <person name="Kot W."/>
            <person name="Hansen L.H."/>
        </authorList>
    </citation>
    <scope>NUCLEOTIDE SEQUENCE [LARGE SCALE GENOMIC DNA]</scope>
</reference>
<sequence>MTGEYQPTAAHAPQNVPAGPTYTPSGHGGADYAGGGQVVQNPALGRLGTPIELPRGGATPQPQVPFAQPGLLPNQEYNPYAPQPQGNPSPYAPSQQANPYGPAQMQSPYAAPPIPVNGYPQPGVTPPGQVAPAQQFQQPQVAPQPYAFDPYGRQPQPQQQQQPQPFQQLQQPQQQPQQQKPQIQPVLANQNLTADKLAQQEGGLTPEQVAQIFPDQTSQAVFQGMDTIARGHNIDLLAAFGSAYERRDPTLVNERYLAQFDPQTVQILKGQFSALVAAGEARDAQIEQQVYQMAGGEQRWNLAVQAFNTAADKSTIEAVIAAVNSGDPNQVHLAVNTILQFVGKQGNMIQRSGQSLTPGGGGQAPQEVMTNEAFRQHLTWLEQAFPVGSPQYNQHYNVLVEQRKQAKALGY</sequence>
<feature type="compositionally biased region" description="Gly residues" evidence="1">
    <location>
        <begin position="26"/>
        <end position="37"/>
    </location>
</feature>
<dbReference type="KEGG" id="vg:55013122"/>
<protein>
    <submittedName>
        <fullName evidence="2">Putative scaffolding protein</fullName>
    </submittedName>
</protein>
<feature type="compositionally biased region" description="Low complexity" evidence="1">
    <location>
        <begin position="126"/>
        <end position="145"/>
    </location>
</feature>
<organism evidence="2 3">
    <name type="scientific">Escherichia phage Lidtsur</name>
    <dbReference type="NCBI Taxonomy" id="2562235"/>
    <lineage>
        <taxon>Viruses</taxon>
        <taxon>Duplodnaviria</taxon>
        <taxon>Heunggongvirae</taxon>
        <taxon>Uroviricota</taxon>
        <taxon>Caudoviricetes</taxon>
        <taxon>Autographivirales</taxon>
        <taxon>Autoscriptoviridae</taxon>
        <taxon>Stentvirinae</taxon>
        <taxon>Bonnellvirus</taxon>
        <taxon>Bonnellvirus lidtsur</taxon>
    </lineage>
</organism>
<evidence type="ECO:0000256" key="1">
    <source>
        <dbReference type="SAM" id="MobiDB-lite"/>
    </source>
</evidence>
<dbReference type="RefSeq" id="YP_009821638.1">
    <property type="nucleotide sequence ID" value="NC_048177.1"/>
</dbReference>
<feature type="region of interest" description="Disordered" evidence="1">
    <location>
        <begin position="1"/>
        <end position="182"/>
    </location>
</feature>
<dbReference type="Proteomes" id="UP000297092">
    <property type="component" value="Segment"/>
</dbReference>
<name>A0A4D6DYY3_9CAUD</name>
<evidence type="ECO:0000313" key="2">
    <source>
        <dbReference type="EMBL" id="QBZ71544.1"/>
    </source>
</evidence>
<keyword evidence="3" id="KW-1185">Reference proteome</keyword>